<protein>
    <submittedName>
        <fullName evidence="1">Uncharacterized protein</fullName>
    </submittedName>
</protein>
<gene>
    <name evidence="1" type="ORF">K4G66_02825</name>
</gene>
<accession>A0AA49GML7</accession>
<sequence>MTYRDFKQHSVRQQIYLIHQRAHFLTITKAGDLVTRLYALDKFYVEYQYDIVSLEVYINAFEDTNKLAGYLDEVILPTLI</sequence>
<dbReference type="AlphaFoldDB" id="A0AA49GML7"/>
<reference evidence="1" key="2">
    <citation type="journal article" date="2024" name="Antonie Van Leeuwenhoek">
        <title>Roseihalotalea indica gen. nov., sp. nov., a halophilic Bacteroidetes from mesopelagic Southwest Indian Ocean with higher carbohydrate metabolic potential.</title>
        <authorList>
            <person name="Chen B."/>
            <person name="Zhang M."/>
            <person name="Lin D."/>
            <person name="Ye J."/>
            <person name="Tang K."/>
        </authorList>
    </citation>
    <scope>NUCLEOTIDE SEQUENCE</scope>
    <source>
        <strain evidence="1">TK19036</strain>
    </source>
</reference>
<name>A0AA49GML7_9BACT</name>
<evidence type="ECO:0000313" key="1">
    <source>
        <dbReference type="EMBL" id="WKN37640.1"/>
    </source>
</evidence>
<reference evidence="1" key="1">
    <citation type="journal article" date="2023" name="Comput. Struct. Biotechnol. J.">
        <title>Discovery of a novel marine Bacteroidetes with a rich repertoire of carbohydrate-active enzymes.</title>
        <authorList>
            <person name="Chen B."/>
            <person name="Liu G."/>
            <person name="Chen Q."/>
            <person name="Wang H."/>
            <person name="Liu L."/>
            <person name="Tang K."/>
        </authorList>
    </citation>
    <scope>NUCLEOTIDE SEQUENCE</scope>
    <source>
        <strain evidence="1">TK19036</strain>
    </source>
</reference>
<proteinExistence type="predicted"/>
<dbReference type="EMBL" id="CP120682">
    <property type="protein sequence ID" value="WKN37640.1"/>
    <property type="molecule type" value="Genomic_DNA"/>
</dbReference>
<organism evidence="1">
    <name type="scientific">Roseihalotalea indica</name>
    <dbReference type="NCBI Taxonomy" id="2867963"/>
    <lineage>
        <taxon>Bacteria</taxon>
        <taxon>Pseudomonadati</taxon>
        <taxon>Bacteroidota</taxon>
        <taxon>Cytophagia</taxon>
        <taxon>Cytophagales</taxon>
        <taxon>Catalimonadaceae</taxon>
        <taxon>Roseihalotalea</taxon>
    </lineage>
</organism>